<gene>
    <name evidence="2" type="ORF">GQF01_22390</name>
</gene>
<accession>A0A6L8V317</accession>
<keyword evidence="3" id="KW-1185">Reference proteome</keyword>
<sequence>MDTIPLAKNRAASLLIYLLIMITSFIWTLIWGANGHVKPPNLPISEYRIDQASNGVTLHTIRTPPQNIGLKAITANITDLSENGINGGFFWQGYLLSIAVINDLPVKGQPGDYGSGWFNIDRKRGTLVWDEKAQTFTVQVVENANELKVMDRNNYWAQGGVSMGLANPDGWAAQAVSEEMPVIDEKRMRSGIVYDRSNHVYMVVAPTPCTGEQFRTAILEQVGGGQLVDGLFLDGDGSSQLKVADYLLPGDHREVYQMITLLK</sequence>
<dbReference type="EMBL" id="WTUZ01000022">
    <property type="protein sequence ID" value="MZQ84863.1"/>
    <property type="molecule type" value="Genomic_DNA"/>
</dbReference>
<proteinExistence type="predicted"/>
<evidence type="ECO:0000256" key="1">
    <source>
        <dbReference type="SAM" id="Phobius"/>
    </source>
</evidence>
<organism evidence="2 3">
    <name type="scientific">Paenibacillus silvestris</name>
    <dbReference type="NCBI Taxonomy" id="2606219"/>
    <lineage>
        <taxon>Bacteria</taxon>
        <taxon>Bacillati</taxon>
        <taxon>Bacillota</taxon>
        <taxon>Bacilli</taxon>
        <taxon>Bacillales</taxon>
        <taxon>Paenibacillaceae</taxon>
        <taxon>Paenibacillus</taxon>
    </lineage>
</organism>
<keyword evidence="1" id="KW-0812">Transmembrane</keyword>
<comment type="caution">
    <text evidence="2">The sequence shown here is derived from an EMBL/GenBank/DDBJ whole genome shotgun (WGS) entry which is preliminary data.</text>
</comment>
<feature type="transmembrane region" description="Helical" evidence="1">
    <location>
        <begin position="12"/>
        <end position="33"/>
    </location>
</feature>
<keyword evidence="1" id="KW-0472">Membrane</keyword>
<dbReference type="Proteomes" id="UP000481087">
    <property type="component" value="Unassembled WGS sequence"/>
</dbReference>
<protein>
    <recommendedName>
        <fullName evidence="4">Phosphodiester glycosidase domain-containing protein</fullName>
    </recommendedName>
</protein>
<evidence type="ECO:0000313" key="2">
    <source>
        <dbReference type="EMBL" id="MZQ84863.1"/>
    </source>
</evidence>
<evidence type="ECO:0008006" key="4">
    <source>
        <dbReference type="Google" id="ProtNLM"/>
    </source>
</evidence>
<reference evidence="2 3" key="1">
    <citation type="submission" date="2019-12" db="EMBL/GenBank/DDBJ databases">
        <title>Paenibacillus sp. nov. sp. isolated from soil.</title>
        <authorList>
            <person name="Kim J."/>
            <person name="Jeong S.E."/>
            <person name="Jung H.S."/>
            <person name="Jeon C.O."/>
        </authorList>
    </citation>
    <scope>NUCLEOTIDE SEQUENCE [LARGE SCALE GENOMIC DNA]</scope>
    <source>
        <strain evidence="2 3">5J-6</strain>
    </source>
</reference>
<keyword evidence="1" id="KW-1133">Transmembrane helix</keyword>
<name>A0A6L8V317_9BACL</name>
<evidence type="ECO:0000313" key="3">
    <source>
        <dbReference type="Proteomes" id="UP000481087"/>
    </source>
</evidence>
<dbReference type="RefSeq" id="WP_161408908.1">
    <property type="nucleotide sequence ID" value="NZ_WTUZ01000022.1"/>
</dbReference>
<dbReference type="AlphaFoldDB" id="A0A6L8V317"/>